<dbReference type="InterPro" id="IPR010730">
    <property type="entry name" value="HET"/>
</dbReference>
<dbReference type="PANTHER" id="PTHR24148">
    <property type="entry name" value="ANKYRIN REPEAT DOMAIN-CONTAINING PROTEIN 39 HOMOLOG-RELATED"/>
    <property type="match status" value="1"/>
</dbReference>
<dbReference type="GeneID" id="28826008"/>
<dbReference type="InParanoid" id="A0A132B6H8"/>
<reference evidence="2 3" key="1">
    <citation type="submission" date="2015-10" db="EMBL/GenBank/DDBJ databases">
        <title>Full genome of DAOMC 229536 Phialocephala scopiformis, a fungal endophyte of spruce producing the potent anti-insectan compound rugulosin.</title>
        <authorList>
            <consortium name="DOE Joint Genome Institute"/>
            <person name="Walker A.K."/>
            <person name="Frasz S.L."/>
            <person name="Seifert K.A."/>
            <person name="Miller J.D."/>
            <person name="Mondo S.J."/>
            <person name="Labutti K."/>
            <person name="Lipzen A."/>
            <person name="Dockter R."/>
            <person name="Kennedy M."/>
            <person name="Grigoriev I.V."/>
            <person name="Spatafora J.W."/>
        </authorList>
    </citation>
    <scope>NUCLEOTIDE SEQUENCE [LARGE SCALE GENOMIC DNA]</scope>
    <source>
        <strain evidence="2 3">CBS 120377</strain>
    </source>
</reference>
<dbReference type="Proteomes" id="UP000070700">
    <property type="component" value="Unassembled WGS sequence"/>
</dbReference>
<feature type="domain" description="Heterokaryon incompatibility" evidence="1">
    <location>
        <begin position="65"/>
        <end position="120"/>
    </location>
</feature>
<dbReference type="RefSeq" id="XP_018062367.1">
    <property type="nucleotide sequence ID" value="XM_018216282.1"/>
</dbReference>
<gene>
    <name evidence="2" type="ORF">LY89DRAFT_691320</name>
</gene>
<dbReference type="Pfam" id="PF06985">
    <property type="entry name" value="HET"/>
    <property type="match status" value="1"/>
</dbReference>
<organism evidence="2 3">
    <name type="scientific">Mollisia scopiformis</name>
    <name type="common">Conifer needle endophyte fungus</name>
    <name type="synonym">Phialocephala scopiformis</name>
    <dbReference type="NCBI Taxonomy" id="149040"/>
    <lineage>
        <taxon>Eukaryota</taxon>
        <taxon>Fungi</taxon>
        <taxon>Dikarya</taxon>
        <taxon>Ascomycota</taxon>
        <taxon>Pezizomycotina</taxon>
        <taxon>Leotiomycetes</taxon>
        <taxon>Helotiales</taxon>
        <taxon>Mollisiaceae</taxon>
        <taxon>Mollisia</taxon>
    </lineage>
</organism>
<sequence length="175" mass="19809">MNPGSNVGDVPESTQGSASSSIEDIYQSLDSGRFQIRLLLLSPGEVKDPICGALDVVSLDDHAKYEALSYVWGQDKAATPMVIGRTNISLTRNLDTALRHLRYRDSARALWVDAICIYFDRSPTEYRRNLRFGPLFSEGFRFASRIRFYLPARLLTYSSSRCMHPCFKVHELPQV</sequence>
<protein>
    <recommendedName>
        <fullName evidence="1">Heterokaryon incompatibility domain-containing protein</fullName>
    </recommendedName>
</protein>
<dbReference type="AlphaFoldDB" id="A0A132B6H8"/>
<evidence type="ECO:0000259" key="1">
    <source>
        <dbReference type="Pfam" id="PF06985"/>
    </source>
</evidence>
<dbReference type="OrthoDB" id="194358at2759"/>
<dbReference type="EMBL" id="KQ947437">
    <property type="protein sequence ID" value="KUJ08012.1"/>
    <property type="molecule type" value="Genomic_DNA"/>
</dbReference>
<name>A0A132B6H8_MOLSC</name>
<accession>A0A132B6H8</accession>
<dbReference type="STRING" id="149040.A0A132B6H8"/>
<keyword evidence="3" id="KW-1185">Reference proteome</keyword>
<evidence type="ECO:0000313" key="2">
    <source>
        <dbReference type="EMBL" id="KUJ08012.1"/>
    </source>
</evidence>
<dbReference type="KEGG" id="psco:LY89DRAFT_691320"/>
<dbReference type="InterPro" id="IPR052895">
    <property type="entry name" value="HetReg/Transcr_Mod"/>
</dbReference>
<proteinExistence type="predicted"/>
<dbReference type="PANTHER" id="PTHR24148:SF82">
    <property type="entry name" value="HETEROKARYON INCOMPATIBILITY DOMAIN-CONTAINING PROTEIN"/>
    <property type="match status" value="1"/>
</dbReference>
<evidence type="ECO:0000313" key="3">
    <source>
        <dbReference type="Proteomes" id="UP000070700"/>
    </source>
</evidence>